<keyword evidence="2" id="KW-0723">Serine/threonine-protein kinase</keyword>
<dbReference type="CDD" id="cd14066">
    <property type="entry name" value="STKc_IRAK"/>
    <property type="match status" value="1"/>
</dbReference>
<evidence type="ECO:0000313" key="21">
    <source>
        <dbReference type="Proteomes" id="UP000324897"/>
    </source>
</evidence>
<dbReference type="Gene3D" id="3.30.200.20">
    <property type="entry name" value="Phosphorylase Kinase, domain 1"/>
    <property type="match status" value="1"/>
</dbReference>
<keyword evidence="8" id="KW-0547">Nucleotide-binding</keyword>
<dbReference type="PROSITE" id="PS51473">
    <property type="entry name" value="GNK2"/>
    <property type="match status" value="2"/>
</dbReference>
<keyword evidence="10" id="KW-0067">ATP-binding</keyword>
<keyword evidence="3" id="KW-0597">Phosphoprotein</keyword>
<organism evidence="20 21">
    <name type="scientific">Eragrostis curvula</name>
    <name type="common">weeping love grass</name>
    <dbReference type="NCBI Taxonomy" id="38414"/>
    <lineage>
        <taxon>Eukaryota</taxon>
        <taxon>Viridiplantae</taxon>
        <taxon>Streptophyta</taxon>
        <taxon>Embryophyta</taxon>
        <taxon>Tracheophyta</taxon>
        <taxon>Spermatophyta</taxon>
        <taxon>Magnoliopsida</taxon>
        <taxon>Liliopsida</taxon>
        <taxon>Poales</taxon>
        <taxon>Poaceae</taxon>
        <taxon>PACMAD clade</taxon>
        <taxon>Chloridoideae</taxon>
        <taxon>Eragrostideae</taxon>
        <taxon>Eragrostidinae</taxon>
        <taxon>Eragrostis</taxon>
    </lineage>
</organism>
<evidence type="ECO:0000256" key="3">
    <source>
        <dbReference type="ARBA" id="ARBA00022553"/>
    </source>
</evidence>
<protein>
    <recommendedName>
        <fullName evidence="22">Cysteine-rich receptor-like protein kinase 25</fullName>
    </recommendedName>
</protein>
<dbReference type="InterPro" id="IPR002902">
    <property type="entry name" value="GNK2"/>
</dbReference>
<evidence type="ECO:0000256" key="1">
    <source>
        <dbReference type="ARBA" id="ARBA00004167"/>
    </source>
</evidence>
<dbReference type="InterPro" id="IPR038408">
    <property type="entry name" value="GNK2_sf"/>
</dbReference>
<dbReference type="FunFam" id="3.30.200.20:FF:000142">
    <property type="entry name" value="Cysteine-rich receptor-like protein kinase 10"/>
    <property type="match status" value="1"/>
</dbReference>
<feature type="region of interest" description="Disordered" evidence="15">
    <location>
        <begin position="249"/>
        <end position="270"/>
    </location>
</feature>
<feature type="non-terminal residue" evidence="20">
    <location>
        <position position="1"/>
    </location>
</feature>
<evidence type="ECO:0000259" key="18">
    <source>
        <dbReference type="PROSITE" id="PS50011"/>
    </source>
</evidence>
<evidence type="ECO:0000256" key="14">
    <source>
        <dbReference type="ARBA" id="ARBA00023180"/>
    </source>
</evidence>
<feature type="domain" description="Gnk2-homologous" evidence="19">
    <location>
        <begin position="132"/>
        <end position="238"/>
    </location>
</feature>
<evidence type="ECO:0000313" key="20">
    <source>
        <dbReference type="EMBL" id="TVU19997.1"/>
    </source>
</evidence>
<keyword evidence="7" id="KW-0677">Repeat</keyword>
<dbReference type="Gene3D" id="1.10.510.10">
    <property type="entry name" value="Transferase(Phosphotransferase) domain 1"/>
    <property type="match status" value="1"/>
</dbReference>
<feature type="domain" description="Protein kinase" evidence="18">
    <location>
        <begin position="345"/>
        <end position="623"/>
    </location>
</feature>
<evidence type="ECO:0000256" key="12">
    <source>
        <dbReference type="ARBA" id="ARBA00023136"/>
    </source>
</evidence>
<keyword evidence="11 16" id="KW-1133">Transmembrane helix</keyword>
<dbReference type="PROSITE" id="PS00108">
    <property type="entry name" value="PROTEIN_KINASE_ST"/>
    <property type="match status" value="1"/>
</dbReference>
<feature type="domain" description="Gnk2-homologous" evidence="19">
    <location>
        <begin position="22"/>
        <end position="126"/>
    </location>
</feature>
<evidence type="ECO:0000256" key="16">
    <source>
        <dbReference type="SAM" id="Phobius"/>
    </source>
</evidence>
<evidence type="ECO:0000256" key="10">
    <source>
        <dbReference type="ARBA" id="ARBA00022840"/>
    </source>
</evidence>
<evidence type="ECO:0000256" key="9">
    <source>
        <dbReference type="ARBA" id="ARBA00022777"/>
    </source>
</evidence>
<evidence type="ECO:0000256" key="13">
    <source>
        <dbReference type="ARBA" id="ARBA00023170"/>
    </source>
</evidence>
<feature type="transmembrane region" description="Helical" evidence="16">
    <location>
        <begin position="279"/>
        <end position="301"/>
    </location>
</feature>
<dbReference type="SMART" id="SM00220">
    <property type="entry name" value="S_TKc"/>
    <property type="match status" value="1"/>
</dbReference>
<evidence type="ECO:0000256" key="4">
    <source>
        <dbReference type="ARBA" id="ARBA00022679"/>
    </source>
</evidence>
<sequence length="675" mass="72997">MSNLLALLLCLLTLTAPANADDPFYTDCPSNMNYTRGSAFQTNLDALLSSLPAAAAASSGFSENITGAAPDKAYGFAQCRADLNASDCRACLDASVHDIASMCTAGQKNAMLVYDACLLRHANASFFGAVETSVVVYAWNPQNATQPAQFTSALGALMGNVTTKAAYASPRMFAVGSAAVTPFVNIYAMAQCTRDLAGDDCNRCLATAVAFIPTCCNEKQGGRIVYRSCSIRFEQYPFYNVSAAEAAMSPTPSPGGGPINGSDHSVPGSTGNKRKIRTALLVSIPVAVTLLVILPVALYLYKRNRKPHNHAQINASVRHEDDEEMRSSESLLYDLSTLRAATDNFSEENKLGEGGFGPVYKGILQDGQEIAVKRLSATSQQGQVEMKNEVFLVAKLQHKNLVRILGCCIQEHERLLVYEFLSNNSVVKILFDSGRQQELSWGQRQKIIEGIGRGLLYLHEDSRLTIIHRDLKASNILLDKDMNPKISDFGLAKLFSVDSSVGNTSRIAGTYGYMAPEYALHGIFSAKSDVFSYGVLVLEIVTGRRNSYTHASVPSEDLLTFVWRRWSRGSVQELLDSCPASGMQPQEVLRCVHVGLLCVQEDPQLRPGMAAVVIMLNSRSITLPAPAAPAYAVVVPRRAFTAVDAHGSGMDLEGPRVAARLPSINDVSVSDLEPR</sequence>
<dbReference type="Gene3D" id="3.30.430.20">
    <property type="entry name" value="Gnk2 domain, C-X8-C-X2-C motif"/>
    <property type="match status" value="2"/>
</dbReference>
<dbReference type="OrthoDB" id="779887at2759"/>
<dbReference type="EMBL" id="RWGY01000029">
    <property type="protein sequence ID" value="TVU19997.1"/>
    <property type="molecule type" value="Genomic_DNA"/>
</dbReference>
<dbReference type="InterPro" id="IPR008271">
    <property type="entry name" value="Ser/Thr_kinase_AS"/>
</dbReference>
<dbReference type="PANTHER" id="PTHR27002">
    <property type="entry name" value="RECEPTOR-LIKE SERINE/THREONINE-PROTEIN KINASE SD1-8"/>
    <property type="match status" value="1"/>
</dbReference>
<dbReference type="GO" id="GO:0009737">
    <property type="term" value="P:response to abscisic acid"/>
    <property type="evidence" value="ECO:0007669"/>
    <property type="project" value="UniProtKB-ARBA"/>
</dbReference>
<dbReference type="CDD" id="cd23509">
    <property type="entry name" value="Gnk2-like"/>
    <property type="match status" value="2"/>
</dbReference>
<comment type="subcellular location">
    <subcellularLocation>
        <location evidence="1">Membrane</location>
        <topology evidence="1">Single-pass membrane protein</topology>
    </subcellularLocation>
</comment>
<keyword evidence="9" id="KW-0418">Kinase</keyword>
<keyword evidence="5 16" id="KW-0812">Transmembrane</keyword>
<keyword evidence="13" id="KW-0675">Receptor</keyword>
<keyword evidence="14" id="KW-0325">Glycoprotein</keyword>
<comment type="caution">
    <text evidence="20">The sequence shown here is derived from an EMBL/GenBank/DDBJ whole genome shotgun (WGS) entry which is preliminary data.</text>
</comment>
<dbReference type="InterPro" id="IPR011009">
    <property type="entry name" value="Kinase-like_dom_sf"/>
</dbReference>
<keyword evidence="12 16" id="KW-0472">Membrane</keyword>
<dbReference type="Pfam" id="PF01657">
    <property type="entry name" value="Stress-antifung"/>
    <property type="match status" value="2"/>
</dbReference>
<evidence type="ECO:0000256" key="11">
    <source>
        <dbReference type="ARBA" id="ARBA00022989"/>
    </source>
</evidence>
<evidence type="ECO:0000256" key="5">
    <source>
        <dbReference type="ARBA" id="ARBA00022692"/>
    </source>
</evidence>
<evidence type="ECO:0000256" key="15">
    <source>
        <dbReference type="SAM" id="MobiDB-lite"/>
    </source>
</evidence>
<evidence type="ECO:0000256" key="17">
    <source>
        <dbReference type="SAM" id="SignalP"/>
    </source>
</evidence>
<evidence type="ECO:0000259" key="19">
    <source>
        <dbReference type="PROSITE" id="PS51473"/>
    </source>
</evidence>
<feature type="chain" id="PRO_5023935835" description="Cysteine-rich receptor-like protein kinase 25" evidence="17">
    <location>
        <begin position="21"/>
        <end position="675"/>
    </location>
</feature>
<reference evidence="20 21" key="1">
    <citation type="journal article" date="2019" name="Sci. Rep.">
        <title>A high-quality genome of Eragrostis curvula grass provides insights into Poaceae evolution and supports new strategies to enhance forage quality.</title>
        <authorList>
            <person name="Carballo J."/>
            <person name="Santos B.A.C.M."/>
            <person name="Zappacosta D."/>
            <person name="Garbus I."/>
            <person name="Selva J.P."/>
            <person name="Gallo C.A."/>
            <person name="Diaz A."/>
            <person name="Albertini E."/>
            <person name="Caccamo M."/>
            <person name="Echenique V."/>
        </authorList>
    </citation>
    <scope>NUCLEOTIDE SEQUENCE [LARGE SCALE GENOMIC DNA]</scope>
    <source>
        <strain evidence="21">cv. Victoria</strain>
        <tissue evidence="20">Leaf</tissue>
    </source>
</reference>
<evidence type="ECO:0000256" key="7">
    <source>
        <dbReference type="ARBA" id="ARBA00022737"/>
    </source>
</evidence>
<dbReference type="SUPFAM" id="SSF56112">
    <property type="entry name" value="Protein kinase-like (PK-like)"/>
    <property type="match status" value="1"/>
</dbReference>
<dbReference type="FunFam" id="3.30.430.20:FF:000002">
    <property type="entry name" value="Cysteine-rich receptor-like protein kinase 10"/>
    <property type="match status" value="1"/>
</dbReference>
<dbReference type="AlphaFoldDB" id="A0A5J9U9I9"/>
<dbReference type="Gramene" id="TVU19997">
    <property type="protein sequence ID" value="TVU19997"/>
    <property type="gene ID" value="EJB05_36183"/>
</dbReference>
<dbReference type="InterPro" id="IPR001245">
    <property type="entry name" value="Ser-Thr/Tyr_kinase_cat_dom"/>
</dbReference>
<keyword evidence="21" id="KW-1185">Reference proteome</keyword>
<dbReference type="GO" id="GO:0004674">
    <property type="term" value="F:protein serine/threonine kinase activity"/>
    <property type="evidence" value="ECO:0007669"/>
    <property type="project" value="UniProtKB-KW"/>
</dbReference>
<evidence type="ECO:0000256" key="8">
    <source>
        <dbReference type="ARBA" id="ARBA00022741"/>
    </source>
</evidence>
<proteinExistence type="predicted"/>
<dbReference type="PANTHER" id="PTHR27002:SF1050">
    <property type="entry name" value="CYSTEINE-RICH RECEPTOR-LIKE PROTEIN KINASE 5"/>
    <property type="match status" value="1"/>
</dbReference>
<evidence type="ECO:0000256" key="6">
    <source>
        <dbReference type="ARBA" id="ARBA00022729"/>
    </source>
</evidence>
<dbReference type="GO" id="GO:0005886">
    <property type="term" value="C:plasma membrane"/>
    <property type="evidence" value="ECO:0007669"/>
    <property type="project" value="TreeGrafter"/>
</dbReference>
<feature type="signal peptide" evidence="17">
    <location>
        <begin position="1"/>
        <end position="20"/>
    </location>
</feature>
<dbReference type="GO" id="GO:0005524">
    <property type="term" value="F:ATP binding"/>
    <property type="evidence" value="ECO:0007669"/>
    <property type="project" value="UniProtKB-KW"/>
</dbReference>
<dbReference type="FunFam" id="1.10.510.10:FF:000343">
    <property type="entry name" value="Cysteine-rich receptor-like protein kinase 28"/>
    <property type="match status" value="1"/>
</dbReference>
<accession>A0A5J9U9I9</accession>
<dbReference type="Pfam" id="PF07714">
    <property type="entry name" value="PK_Tyr_Ser-Thr"/>
    <property type="match status" value="1"/>
</dbReference>
<evidence type="ECO:0000256" key="2">
    <source>
        <dbReference type="ARBA" id="ARBA00022527"/>
    </source>
</evidence>
<gene>
    <name evidence="20" type="ORF">EJB05_36183</name>
</gene>
<dbReference type="PROSITE" id="PS50011">
    <property type="entry name" value="PROTEIN_KINASE_DOM"/>
    <property type="match status" value="1"/>
</dbReference>
<dbReference type="Proteomes" id="UP000324897">
    <property type="component" value="Chromosome 7"/>
</dbReference>
<keyword evidence="4" id="KW-0808">Transferase</keyword>
<keyword evidence="6 17" id="KW-0732">Signal</keyword>
<dbReference type="InterPro" id="IPR000719">
    <property type="entry name" value="Prot_kinase_dom"/>
</dbReference>
<name>A0A5J9U9I9_9POAL</name>
<evidence type="ECO:0008006" key="22">
    <source>
        <dbReference type="Google" id="ProtNLM"/>
    </source>
</evidence>